<reference evidence="6" key="1">
    <citation type="journal article" date="2017" name="ACS Chem. Biol.">
        <title>Simultaneous Production of Anabaenopeptins and Namalides by the Cyanobacterium Nostoc sp. CENA543.</title>
        <authorList>
            <person name="Shishido T.K."/>
            <person name="Jokela J."/>
            <person name="Fewer D.P."/>
            <person name="Wahlsten M."/>
            <person name="Fiore M.F."/>
            <person name="Sivonen K."/>
        </authorList>
    </citation>
    <scope>NUCLEOTIDE SEQUENCE</scope>
    <source>
        <strain evidence="6">CENA298</strain>
    </source>
</reference>
<keyword evidence="3" id="KW-0808">Transferase</keyword>
<evidence type="ECO:0000256" key="1">
    <source>
        <dbReference type="ARBA" id="ARBA00001933"/>
    </source>
</evidence>
<dbReference type="GO" id="GO:0005829">
    <property type="term" value="C:cytosol"/>
    <property type="evidence" value="ECO:0007669"/>
    <property type="project" value="TreeGrafter"/>
</dbReference>
<dbReference type="InterPro" id="IPR004839">
    <property type="entry name" value="Aminotransferase_I/II_large"/>
</dbReference>
<dbReference type="EMBL" id="MF741685">
    <property type="protein sequence ID" value="AVK43252.2"/>
    <property type="molecule type" value="Genomic_DNA"/>
</dbReference>
<dbReference type="InterPro" id="IPR015421">
    <property type="entry name" value="PyrdxlP-dep_Trfase_major"/>
</dbReference>
<dbReference type="GO" id="GO:0009042">
    <property type="term" value="F:valine-pyruvate transaminase activity"/>
    <property type="evidence" value="ECO:0007669"/>
    <property type="project" value="TreeGrafter"/>
</dbReference>
<dbReference type="Gene3D" id="3.40.640.10">
    <property type="entry name" value="Type I PLP-dependent aspartate aminotransferase-like (Major domain)"/>
    <property type="match status" value="1"/>
</dbReference>
<dbReference type="PANTHER" id="PTHR42790">
    <property type="entry name" value="AMINOTRANSFERASE"/>
    <property type="match status" value="1"/>
</dbReference>
<keyword evidence="6" id="KW-0670">Pyruvate</keyword>
<accession>A0A2P1CYY9</accession>
<dbReference type="NCBIfam" id="NF006967">
    <property type="entry name" value="PRK09440.1-5"/>
    <property type="match status" value="1"/>
</dbReference>
<protein>
    <submittedName>
        <fullName evidence="6">Valine--pyruvate transaminase</fullName>
    </submittedName>
</protein>
<evidence type="ECO:0000313" key="6">
    <source>
        <dbReference type="EMBL" id="AVK43252.2"/>
    </source>
</evidence>
<dbReference type="CDD" id="cd00609">
    <property type="entry name" value="AAT_like"/>
    <property type="match status" value="1"/>
</dbReference>
<evidence type="ECO:0000256" key="4">
    <source>
        <dbReference type="ARBA" id="ARBA00022898"/>
    </source>
</evidence>
<name>A0A2P1CYY9_9CYAN</name>
<keyword evidence="4" id="KW-0663">Pyridoxal phosphate</keyword>
<dbReference type="AlphaFoldDB" id="A0A2P1CYY9"/>
<feature type="domain" description="Aminotransferase class I/classII large" evidence="5">
    <location>
        <begin position="36"/>
        <end position="412"/>
    </location>
</feature>
<sequence>MIPNLSQIGVQMSSLTGVKAIAKDIMKTLQTNQKQDFINLSAGNPVLLPKVEQMWRDCTAELLASSEYGEIVCRYGSSQGYTPLIQAIANDFNRRYGLSLNESNILITPGSQMLYFYAANAFGGYARNGDLKQIVLPMSPEYTGYDGISIAPEALISYKPTLDIDTKAHRFKYHPDFSNLVITENTGCILLSRPCNPTGNILSNDEIQKIVDIAKPYNIPVFIDSAYGPPFPGINFKEMKLIFGENIVHCMSFSKVGLPGERIGIAIADSKTIQVLQSFQTNLCLHPSHYGQAIAARAINSGAIEYISTEVIRPFYKNKISLLEAKLDQEMPKDLPWFLHWGEGAMFAWLWLDNLPISDLDLYEELKQVGVIVVAGRFFFLGLQEDWSHKYQCIRISLTASDEQIETAMKRLAEVIQKVYQGNSFNNLSTAIS</sequence>
<reference evidence="6" key="2">
    <citation type="submission" date="2018-04" db="EMBL/GenBank/DDBJ databases">
        <authorList>
            <person name="Go L.Y."/>
            <person name="Mitchell J.A."/>
        </authorList>
    </citation>
    <scope>NUCLEOTIDE SEQUENCE</scope>
    <source>
        <strain evidence="6">CENA298</strain>
    </source>
</reference>
<evidence type="ECO:0000259" key="5">
    <source>
        <dbReference type="Pfam" id="PF00155"/>
    </source>
</evidence>
<dbReference type="GO" id="GO:0030170">
    <property type="term" value="F:pyridoxal phosphate binding"/>
    <property type="evidence" value="ECO:0007669"/>
    <property type="project" value="InterPro"/>
</dbReference>
<evidence type="ECO:0000256" key="3">
    <source>
        <dbReference type="ARBA" id="ARBA00022679"/>
    </source>
</evidence>
<dbReference type="SUPFAM" id="SSF53383">
    <property type="entry name" value="PLP-dependent transferases"/>
    <property type="match status" value="1"/>
</dbReference>
<keyword evidence="2" id="KW-0032">Aminotransferase</keyword>
<comment type="cofactor">
    <cofactor evidence="1">
        <name>pyridoxal 5'-phosphate</name>
        <dbReference type="ChEBI" id="CHEBI:597326"/>
    </cofactor>
</comment>
<dbReference type="GO" id="GO:1901605">
    <property type="term" value="P:alpha-amino acid metabolic process"/>
    <property type="evidence" value="ECO:0007669"/>
    <property type="project" value="TreeGrafter"/>
</dbReference>
<organism evidence="6">
    <name type="scientific">Fischerella sp. CENA298</name>
    <dbReference type="NCBI Taxonomy" id="1622126"/>
    <lineage>
        <taxon>Bacteria</taxon>
        <taxon>Bacillati</taxon>
        <taxon>Cyanobacteriota</taxon>
        <taxon>Cyanophyceae</taxon>
        <taxon>Nostocales</taxon>
        <taxon>Hapalosiphonaceae</taxon>
        <taxon>Fischerella</taxon>
    </lineage>
</organism>
<dbReference type="Pfam" id="PF00155">
    <property type="entry name" value="Aminotran_1_2"/>
    <property type="match status" value="1"/>
</dbReference>
<dbReference type="InterPro" id="IPR015424">
    <property type="entry name" value="PyrdxlP-dep_Trfase"/>
</dbReference>
<evidence type="ECO:0000256" key="2">
    <source>
        <dbReference type="ARBA" id="ARBA00022576"/>
    </source>
</evidence>
<dbReference type="PANTHER" id="PTHR42790:SF4">
    <property type="entry name" value="VALINE--PYRUVATE AMINOTRANSFERASE"/>
    <property type="match status" value="1"/>
</dbReference>
<proteinExistence type="predicted"/>
<dbReference type="InterPro" id="IPR050859">
    <property type="entry name" value="Class-I_PLP-dep_aminotransf"/>
</dbReference>